<evidence type="ECO:0000256" key="7">
    <source>
        <dbReference type="ARBA" id="ARBA00023125"/>
    </source>
</evidence>
<dbReference type="PANTHER" id="PTHR37984:SF5">
    <property type="entry name" value="PROTEIN NYNRIN-LIKE"/>
    <property type="match status" value="1"/>
</dbReference>
<keyword evidence="5" id="KW-0064">Aspartyl protease</keyword>
<feature type="domain" description="CCHC-type" evidence="10">
    <location>
        <begin position="258"/>
        <end position="274"/>
    </location>
</feature>
<keyword evidence="1" id="KW-0645">Protease</keyword>
<evidence type="ECO:0000313" key="11">
    <source>
        <dbReference type="Proteomes" id="UP000829291"/>
    </source>
</evidence>
<sequence length="1082" mass="122853">MAAASWFGNIEPFRKGGNWSAFVQQLEAFSMLNNIAADKKAALLLTQVSQEVFAEIPAICETETPLSLTYEALKEKLESHYQPKPNQQLQRFSFRARKQGRNESIRDFVTALRSLALKCQFQTNEINSQLKDQLITGVYNQRVRYELLKASADESFENLLRLAKTVELADAKAASLGTPNVVNTGSTPDNNTTVAQDADIHTIQTGRNRTATNRGRGNFYGQASRRGWSAPRGGGRGQQRSQNQQSQGAGRTAGSERICFCCGGTNHIKANCSLQNKYCSECGNQGHIFKMCRRAGRGGQTRNQNYVGDGETAETQEHLREEFSEDEERFASDFWPVRESGNVEYELKKKVNPQFVTIKVNNIPLKMEIDSGAGVSAISKNCYEKWFAEIPLITSKISLRTYDKQKLPPLGYIQVEAEKNCVKSKELLYVVSEGSWPIMGRSWLQAFGMWPLVFPNDPREHINSTIAQTGDDDVTKRKQITCQLQKEFPGVFAAGIGTFTKGELKLTLIEGATPKFLQPRKMPWALRDKVENELARLQQLAIISPVEYSDWGTPIVPVLKSNGTLRLCGDYKVTLNKYLEVDRYPLPRVEEVLETLRGGKIFTKLDLSEAYQQLPLTQESQKLVVISTHIGLFKYHRLPYGVATGPGSFQRVMTSLLLGIPGTIVFIDDILITAATLEIHTDRVREVLKRLNEGEAKIKSVKDAPKPKDVSELRSFLGSINYYGRFIENMAQKLRALYECLEKDKFEWTEVCDKTFEKIKRELVSDKILAHFDPQKQTVLTCDASPYGISAVLAHRDEEAPEYVEEFLQKFIDELNQFQQEGMEVRMLVNGVRSYSQPEYHNGPSPLLRIELPIDMIRCILLDFQHLGCHGAMKKLAESWYSGDLNVKMGPREREELSRRMESLSTQNILSEDLYDHFLLLHVAFRILSSEELLQKYKDQAKKYLKSFCLTLTDLYRLKALVINMHNLIHIVDDVEFMKYLQNSGLASIPPMIEILCEDAEQILSASDTSTSTDKELSVFSQTIEDSRDRLELDRNRERVEAMNSEPVLSQRTRLRIIAEHCYNGDIEKGIFKTGEQQTWVK</sequence>
<evidence type="ECO:0000256" key="6">
    <source>
        <dbReference type="ARBA" id="ARBA00022759"/>
    </source>
</evidence>
<dbReference type="InterPro" id="IPR043128">
    <property type="entry name" value="Rev_trsase/Diguanyl_cyclase"/>
</dbReference>
<keyword evidence="6" id="KW-0255">Endonuclease</keyword>
<evidence type="ECO:0000256" key="3">
    <source>
        <dbReference type="ARBA" id="ARBA00022695"/>
    </source>
</evidence>
<evidence type="ECO:0000256" key="4">
    <source>
        <dbReference type="ARBA" id="ARBA00022722"/>
    </source>
</evidence>
<keyword evidence="11" id="KW-1185">Reference proteome</keyword>
<feature type="compositionally biased region" description="Low complexity" evidence="9">
    <location>
        <begin position="238"/>
        <end position="249"/>
    </location>
</feature>
<dbReference type="InterPro" id="IPR043502">
    <property type="entry name" value="DNA/RNA_pol_sf"/>
</dbReference>
<evidence type="ECO:0000256" key="1">
    <source>
        <dbReference type="ARBA" id="ARBA00022670"/>
    </source>
</evidence>
<dbReference type="GeneID" id="124294411"/>
<evidence type="ECO:0000259" key="10">
    <source>
        <dbReference type="SMART" id="SM00343"/>
    </source>
</evidence>
<dbReference type="Proteomes" id="UP000829291">
    <property type="component" value="Chromosome 5"/>
</dbReference>
<dbReference type="SUPFAM" id="SSF56672">
    <property type="entry name" value="DNA/RNA polymerases"/>
    <property type="match status" value="1"/>
</dbReference>
<dbReference type="Pfam" id="PF17919">
    <property type="entry name" value="RT_RNaseH_2"/>
    <property type="match status" value="1"/>
</dbReference>
<name>A0ABM3G4Y2_NEOLC</name>
<evidence type="ECO:0000256" key="2">
    <source>
        <dbReference type="ARBA" id="ARBA00022679"/>
    </source>
</evidence>
<dbReference type="SMART" id="SM00343">
    <property type="entry name" value="ZnF_C2HC"/>
    <property type="match status" value="2"/>
</dbReference>
<protein>
    <submittedName>
        <fullName evidence="12">Uncharacterized protein LOC124294411</fullName>
    </submittedName>
</protein>
<keyword evidence="2" id="KW-0808">Transferase</keyword>
<organism evidence="11 12">
    <name type="scientific">Neodiprion lecontei</name>
    <name type="common">Redheaded pine sawfly</name>
    <dbReference type="NCBI Taxonomy" id="441921"/>
    <lineage>
        <taxon>Eukaryota</taxon>
        <taxon>Metazoa</taxon>
        <taxon>Ecdysozoa</taxon>
        <taxon>Arthropoda</taxon>
        <taxon>Hexapoda</taxon>
        <taxon>Insecta</taxon>
        <taxon>Pterygota</taxon>
        <taxon>Neoptera</taxon>
        <taxon>Endopterygota</taxon>
        <taxon>Hymenoptera</taxon>
        <taxon>Tenthredinoidea</taxon>
        <taxon>Diprionidae</taxon>
        <taxon>Diprioninae</taxon>
        <taxon>Neodiprion</taxon>
    </lineage>
</organism>
<dbReference type="SUPFAM" id="SSF57756">
    <property type="entry name" value="Retrovirus zinc finger-like domains"/>
    <property type="match status" value="1"/>
</dbReference>
<dbReference type="Gene3D" id="2.40.70.10">
    <property type="entry name" value="Acid Proteases"/>
    <property type="match status" value="1"/>
</dbReference>
<evidence type="ECO:0000256" key="5">
    <source>
        <dbReference type="ARBA" id="ARBA00022750"/>
    </source>
</evidence>
<dbReference type="RefSeq" id="XP_046595336.1">
    <property type="nucleotide sequence ID" value="XM_046739380.1"/>
</dbReference>
<dbReference type="Pfam" id="PF00078">
    <property type="entry name" value="RVT_1"/>
    <property type="match status" value="1"/>
</dbReference>
<accession>A0ABM3G4Y2</accession>
<dbReference type="InterPro" id="IPR001878">
    <property type="entry name" value="Znf_CCHC"/>
</dbReference>
<feature type="compositionally biased region" description="Low complexity" evidence="9">
    <location>
        <begin position="205"/>
        <end position="217"/>
    </location>
</feature>
<dbReference type="CDD" id="cd01647">
    <property type="entry name" value="RT_LTR"/>
    <property type="match status" value="1"/>
</dbReference>
<dbReference type="InterPro" id="IPR000477">
    <property type="entry name" value="RT_dom"/>
</dbReference>
<keyword evidence="6" id="KW-0378">Hydrolase</keyword>
<keyword evidence="4" id="KW-0540">Nuclease</keyword>
<dbReference type="Gene3D" id="3.30.70.270">
    <property type="match status" value="2"/>
</dbReference>
<keyword evidence="3" id="KW-0548">Nucleotidyltransferase</keyword>
<keyword evidence="7" id="KW-0238">DNA-binding</keyword>
<evidence type="ECO:0000256" key="9">
    <source>
        <dbReference type="SAM" id="MobiDB-lite"/>
    </source>
</evidence>
<proteinExistence type="predicted"/>
<feature type="domain" description="CCHC-type" evidence="10">
    <location>
        <begin position="278"/>
        <end position="294"/>
    </location>
</feature>
<dbReference type="InterPro" id="IPR036875">
    <property type="entry name" value="Znf_CCHC_sf"/>
</dbReference>
<dbReference type="InterPro" id="IPR041577">
    <property type="entry name" value="RT_RNaseH_2"/>
</dbReference>
<dbReference type="SUPFAM" id="SSF50630">
    <property type="entry name" value="Acid proteases"/>
    <property type="match status" value="1"/>
</dbReference>
<evidence type="ECO:0000313" key="12">
    <source>
        <dbReference type="RefSeq" id="XP_046595336.1"/>
    </source>
</evidence>
<evidence type="ECO:0000256" key="8">
    <source>
        <dbReference type="ARBA" id="ARBA00023268"/>
    </source>
</evidence>
<dbReference type="InterPro" id="IPR050951">
    <property type="entry name" value="Retrovirus_Pol_polyprotein"/>
</dbReference>
<dbReference type="PANTHER" id="PTHR37984">
    <property type="entry name" value="PROTEIN CBG26694"/>
    <property type="match status" value="1"/>
</dbReference>
<keyword evidence="8" id="KW-0511">Multifunctional enzyme</keyword>
<dbReference type="Gene3D" id="4.10.60.10">
    <property type="entry name" value="Zinc finger, CCHC-type"/>
    <property type="match status" value="1"/>
</dbReference>
<reference evidence="12" key="1">
    <citation type="submission" date="2025-08" db="UniProtKB">
        <authorList>
            <consortium name="RefSeq"/>
        </authorList>
    </citation>
    <scope>IDENTIFICATION</scope>
    <source>
        <tissue evidence="12">Thorax and Abdomen</tissue>
    </source>
</reference>
<feature type="region of interest" description="Disordered" evidence="9">
    <location>
        <begin position="202"/>
        <end position="249"/>
    </location>
</feature>
<dbReference type="Gene3D" id="3.10.10.10">
    <property type="entry name" value="HIV Type 1 Reverse Transcriptase, subunit A, domain 1"/>
    <property type="match status" value="1"/>
</dbReference>
<dbReference type="InterPro" id="IPR021109">
    <property type="entry name" value="Peptidase_aspartic_dom_sf"/>
</dbReference>
<gene>
    <name evidence="12" type="primary">LOC124294411</name>
</gene>